<dbReference type="InterPro" id="IPR025847">
    <property type="entry name" value="MEDS_domain"/>
</dbReference>
<dbReference type="Pfam" id="PF00512">
    <property type="entry name" value="HisKA"/>
    <property type="match status" value="1"/>
</dbReference>
<dbReference type="InterPro" id="IPR004358">
    <property type="entry name" value="Sig_transdc_His_kin-like_C"/>
</dbReference>
<dbReference type="CDD" id="cd00082">
    <property type="entry name" value="HisKA"/>
    <property type="match status" value="1"/>
</dbReference>
<gene>
    <name evidence="13" type="ORF">ACFFH4_16840</name>
</gene>
<dbReference type="Gene3D" id="3.40.50.2300">
    <property type="match status" value="1"/>
</dbReference>
<dbReference type="RefSeq" id="WP_273848043.1">
    <property type="nucleotide sequence ID" value="NZ_JAQQWT010000047.1"/>
</dbReference>
<dbReference type="SMART" id="SM00387">
    <property type="entry name" value="HATPase_c"/>
    <property type="match status" value="1"/>
</dbReference>
<feature type="coiled-coil region" evidence="10">
    <location>
        <begin position="206"/>
        <end position="240"/>
    </location>
</feature>
<sequence>MESRESPSAVLTEFYTLPQLTNSSLIENGAHIIYMFNESTKYISNAIHFITEGLTKGHLIILIESEEFFNEINKQLIQQGYSEQDLKTITYIDQMRQYSNNKQFEADHSFQSLLKLLKPTIDPYRTTRLWGQVLAKDALLSELRKYECDCDEFMGGENVISVCAYNALFTPSYIQNEMLKVHGYFMTDEQIEKSPFYNKKNLLAMSPSEKARLQNIENENQRLKKKNSRLLKEKAYQQEREQILYEAKRHAENANAMKTTFLSQMSHDLRTPLNIIQGYAQILMLEGSHQRLQKNIQKIFGASNDLLKLIEEILDFSAIEAGKVTINKEPIHLKTFIDNSVSAIFDFNHSDIMIKVDHIDDNLYIEADRLRLTQVITNLLTNAIKYNQPHGEISVFIDFDELREEIKIHVKDTGIGISDSELHLIFDPFYRSETSKSKWKGTGIGLAIVSQLTNKMNGSYGVTSEEGNGSNFWVSFKGFASTQPCLVALQPSATHQHPSTDDLNVLYIEDNQDNIDLMSSMLHIITDIQLTSEMTGKDGYHKAIEMQPDLILLDLHLPDTNGLNVLNDLKTHALTKHIPVIAISAEALESSIDLALEQGCQGYLTKPVNLTELRDVVMHYSNN</sequence>
<evidence type="ECO:0000313" key="13">
    <source>
        <dbReference type="EMBL" id="MFC0560654.1"/>
    </source>
</evidence>
<dbReference type="InterPro" id="IPR003594">
    <property type="entry name" value="HATPase_dom"/>
</dbReference>
<dbReference type="PROSITE" id="PS50110">
    <property type="entry name" value="RESPONSE_REGULATORY"/>
    <property type="match status" value="1"/>
</dbReference>
<feature type="domain" description="Histidine kinase" evidence="11">
    <location>
        <begin position="264"/>
        <end position="480"/>
    </location>
</feature>
<dbReference type="Gene3D" id="1.10.287.130">
    <property type="match status" value="1"/>
</dbReference>
<dbReference type="Pfam" id="PF02518">
    <property type="entry name" value="HATPase_c"/>
    <property type="match status" value="1"/>
</dbReference>
<dbReference type="EMBL" id="JBHLTR010000032">
    <property type="protein sequence ID" value="MFC0560654.1"/>
    <property type="molecule type" value="Genomic_DNA"/>
</dbReference>
<dbReference type="Pfam" id="PF14417">
    <property type="entry name" value="MEDS"/>
    <property type="match status" value="1"/>
</dbReference>
<evidence type="ECO:0000259" key="11">
    <source>
        <dbReference type="PROSITE" id="PS50109"/>
    </source>
</evidence>
<keyword evidence="5" id="KW-0547">Nucleotide-binding</keyword>
<keyword evidence="6" id="KW-0418">Kinase</keyword>
<evidence type="ECO:0000313" key="14">
    <source>
        <dbReference type="Proteomes" id="UP001589833"/>
    </source>
</evidence>
<evidence type="ECO:0000256" key="7">
    <source>
        <dbReference type="ARBA" id="ARBA00022840"/>
    </source>
</evidence>
<dbReference type="PROSITE" id="PS50109">
    <property type="entry name" value="HIS_KIN"/>
    <property type="match status" value="1"/>
</dbReference>
<evidence type="ECO:0000259" key="12">
    <source>
        <dbReference type="PROSITE" id="PS50110"/>
    </source>
</evidence>
<dbReference type="InterPro" id="IPR011006">
    <property type="entry name" value="CheY-like_superfamily"/>
</dbReference>
<protein>
    <recommendedName>
        <fullName evidence="2">histidine kinase</fullName>
        <ecNumber evidence="2">2.7.13.3</ecNumber>
    </recommendedName>
</protein>
<dbReference type="SMART" id="SM00448">
    <property type="entry name" value="REC"/>
    <property type="match status" value="1"/>
</dbReference>
<dbReference type="Proteomes" id="UP001589833">
    <property type="component" value="Unassembled WGS sequence"/>
</dbReference>
<dbReference type="EC" id="2.7.13.3" evidence="2"/>
<accession>A0ABV6NIQ6</accession>
<dbReference type="SUPFAM" id="SSF55874">
    <property type="entry name" value="ATPase domain of HSP90 chaperone/DNA topoisomerase II/histidine kinase"/>
    <property type="match status" value="1"/>
</dbReference>
<keyword evidence="14" id="KW-1185">Reference proteome</keyword>
<proteinExistence type="predicted"/>
<evidence type="ECO:0000256" key="3">
    <source>
        <dbReference type="ARBA" id="ARBA00022553"/>
    </source>
</evidence>
<keyword evidence="7 13" id="KW-0067">ATP-binding</keyword>
<evidence type="ECO:0000256" key="10">
    <source>
        <dbReference type="SAM" id="Coils"/>
    </source>
</evidence>
<keyword evidence="4" id="KW-0808">Transferase</keyword>
<dbReference type="InterPro" id="IPR003661">
    <property type="entry name" value="HisK_dim/P_dom"/>
</dbReference>
<comment type="catalytic activity">
    <reaction evidence="1">
        <text>ATP + protein L-histidine = ADP + protein N-phospho-L-histidine.</text>
        <dbReference type="EC" id="2.7.13.3"/>
    </reaction>
</comment>
<dbReference type="Gene3D" id="3.30.565.10">
    <property type="entry name" value="Histidine kinase-like ATPase, C-terminal domain"/>
    <property type="match status" value="1"/>
</dbReference>
<feature type="modified residue" description="4-aspartylphosphate" evidence="9">
    <location>
        <position position="554"/>
    </location>
</feature>
<dbReference type="InterPro" id="IPR036890">
    <property type="entry name" value="HATPase_C_sf"/>
</dbReference>
<comment type="caution">
    <text evidence="13">The sequence shown here is derived from an EMBL/GenBank/DDBJ whole genome shotgun (WGS) entry which is preliminary data.</text>
</comment>
<evidence type="ECO:0000256" key="6">
    <source>
        <dbReference type="ARBA" id="ARBA00022777"/>
    </source>
</evidence>
<evidence type="ECO:0000256" key="9">
    <source>
        <dbReference type="PROSITE-ProRule" id="PRU00169"/>
    </source>
</evidence>
<evidence type="ECO:0000256" key="4">
    <source>
        <dbReference type="ARBA" id="ARBA00022679"/>
    </source>
</evidence>
<name>A0ABV6NIQ6_9BACI</name>
<dbReference type="PANTHER" id="PTHR43047:SF72">
    <property type="entry name" value="OSMOSENSING HISTIDINE PROTEIN KINASE SLN1"/>
    <property type="match status" value="1"/>
</dbReference>
<dbReference type="InterPro" id="IPR001789">
    <property type="entry name" value="Sig_transdc_resp-reg_receiver"/>
</dbReference>
<organism evidence="13 14">
    <name type="scientific">Halalkalibacter alkalisediminis</name>
    <dbReference type="NCBI Taxonomy" id="935616"/>
    <lineage>
        <taxon>Bacteria</taxon>
        <taxon>Bacillati</taxon>
        <taxon>Bacillota</taxon>
        <taxon>Bacilli</taxon>
        <taxon>Bacillales</taxon>
        <taxon>Bacillaceae</taxon>
        <taxon>Halalkalibacter</taxon>
    </lineage>
</organism>
<dbReference type="InterPro" id="IPR036097">
    <property type="entry name" value="HisK_dim/P_sf"/>
</dbReference>
<keyword evidence="3 9" id="KW-0597">Phosphoprotein</keyword>
<keyword evidence="8" id="KW-0902">Two-component regulatory system</keyword>
<feature type="domain" description="Response regulatory" evidence="12">
    <location>
        <begin position="504"/>
        <end position="621"/>
    </location>
</feature>
<dbReference type="Pfam" id="PF00072">
    <property type="entry name" value="Response_reg"/>
    <property type="match status" value="1"/>
</dbReference>
<evidence type="ECO:0000256" key="2">
    <source>
        <dbReference type="ARBA" id="ARBA00012438"/>
    </source>
</evidence>
<dbReference type="InterPro" id="IPR005467">
    <property type="entry name" value="His_kinase_dom"/>
</dbReference>
<reference evidence="13 14" key="1">
    <citation type="submission" date="2024-09" db="EMBL/GenBank/DDBJ databases">
        <authorList>
            <person name="Sun Q."/>
            <person name="Mori K."/>
        </authorList>
    </citation>
    <scope>NUCLEOTIDE SEQUENCE [LARGE SCALE GENOMIC DNA]</scope>
    <source>
        <strain evidence="13 14">NCAIM B.02301</strain>
    </source>
</reference>
<evidence type="ECO:0000256" key="1">
    <source>
        <dbReference type="ARBA" id="ARBA00000085"/>
    </source>
</evidence>
<dbReference type="GO" id="GO:0005524">
    <property type="term" value="F:ATP binding"/>
    <property type="evidence" value="ECO:0007669"/>
    <property type="project" value="UniProtKB-KW"/>
</dbReference>
<dbReference type="PANTHER" id="PTHR43047">
    <property type="entry name" value="TWO-COMPONENT HISTIDINE PROTEIN KINASE"/>
    <property type="match status" value="1"/>
</dbReference>
<keyword evidence="10" id="KW-0175">Coiled coil</keyword>
<dbReference type="SUPFAM" id="SSF47384">
    <property type="entry name" value="Homodimeric domain of signal transducing histidine kinase"/>
    <property type="match status" value="1"/>
</dbReference>
<dbReference type="SMART" id="SM00388">
    <property type="entry name" value="HisKA"/>
    <property type="match status" value="1"/>
</dbReference>
<evidence type="ECO:0000256" key="8">
    <source>
        <dbReference type="ARBA" id="ARBA00023012"/>
    </source>
</evidence>
<evidence type="ECO:0000256" key="5">
    <source>
        <dbReference type="ARBA" id="ARBA00022741"/>
    </source>
</evidence>
<dbReference type="SUPFAM" id="SSF52172">
    <property type="entry name" value="CheY-like"/>
    <property type="match status" value="1"/>
</dbReference>
<dbReference type="PRINTS" id="PR00344">
    <property type="entry name" value="BCTRLSENSOR"/>
</dbReference>